<reference evidence="2" key="1">
    <citation type="journal article" date="2023" name="Mol. Phylogenet. Evol.">
        <title>Genome-scale phylogeny and comparative genomics of the fungal order Sordariales.</title>
        <authorList>
            <person name="Hensen N."/>
            <person name="Bonometti L."/>
            <person name="Westerberg I."/>
            <person name="Brannstrom I.O."/>
            <person name="Guillou S."/>
            <person name="Cros-Aarteil S."/>
            <person name="Calhoun S."/>
            <person name="Haridas S."/>
            <person name="Kuo A."/>
            <person name="Mondo S."/>
            <person name="Pangilinan J."/>
            <person name="Riley R."/>
            <person name="LaButti K."/>
            <person name="Andreopoulos B."/>
            <person name="Lipzen A."/>
            <person name="Chen C."/>
            <person name="Yan M."/>
            <person name="Daum C."/>
            <person name="Ng V."/>
            <person name="Clum A."/>
            <person name="Steindorff A."/>
            <person name="Ohm R.A."/>
            <person name="Martin F."/>
            <person name="Silar P."/>
            <person name="Natvig D.O."/>
            <person name="Lalanne C."/>
            <person name="Gautier V."/>
            <person name="Ament-Velasquez S.L."/>
            <person name="Kruys A."/>
            <person name="Hutchinson M.I."/>
            <person name="Powell A.J."/>
            <person name="Barry K."/>
            <person name="Miller A.N."/>
            <person name="Grigoriev I.V."/>
            <person name="Debuchy R."/>
            <person name="Gladieux P."/>
            <person name="Hiltunen Thoren M."/>
            <person name="Johannesson H."/>
        </authorList>
    </citation>
    <scope>NUCLEOTIDE SEQUENCE</scope>
    <source>
        <strain evidence="2">CBS 990.96</strain>
    </source>
</reference>
<evidence type="ECO:0000256" key="1">
    <source>
        <dbReference type="ARBA" id="ARBA00008372"/>
    </source>
</evidence>
<dbReference type="PANTHER" id="PTHR15092">
    <property type="entry name" value="POLY A -SPECIFIC RIBONUCLEASE/TARGET OF EGR1, MEMBER 1"/>
    <property type="match status" value="1"/>
</dbReference>
<dbReference type="InterPro" id="IPR006941">
    <property type="entry name" value="RNase_CAF1"/>
</dbReference>
<name>A0AAN7BWA4_9PEZI</name>
<dbReference type="AlphaFoldDB" id="A0AAN7BWA4"/>
<accession>A0AAN7BWA4</accession>
<dbReference type="InterPro" id="IPR036397">
    <property type="entry name" value="RNaseH_sf"/>
</dbReference>
<dbReference type="EMBL" id="MU865296">
    <property type="protein sequence ID" value="KAK4230841.1"/>
    <property type="molecule type" value="Genomic_DNA"/>
</dbReference>
<dbReference type="GO" id="GO:0003723">
    <property type="term" value="F:RNA binding"/>
    <property type="evidence" value="ECO:0007669"/>
    <property type="project" value="TreeGrafter"/>
</dbReference>
<proteinExistence type="inferred from homology"/>
<dbReference type="GO" id="GO:0000175">
    <property type="term" value="F:3'-5'-RNA exonuclease activity"/>
    <property type="evidence" value="ECO:0007669"/>
    <property type="project" value="TreeGrafter"/>
</dbReference>
<evidence type="ECO:0000313" key="2">
    <source>
        <dbReference type="EMBL" id="KAK4230841.1"/>
    </source>
</evidence>
<dbReference type="PANTHER" id="PTHR15092:SF22">
    <property type="entry name" value="POLY(A)-SPECIFIC RIBONUCLEASE PNLDC1"/>
    <property type="match status" value="1"/>
</dbReference>
<dbReference type="InterPro" id="IPR051181">
    <property type="entry name" value="CAF1_poly(A)_ribonucleases"/>
</dbReference>
<dbReference type="Proteomes" id="UP001301958">
    <property type="component" value="Unassembled WGS sequence"/>
</dbReference>
<gene>
    <name evidence="2" type="ORF">QBC38DRAFT_409047</name>
</gene>
<organism evidence="2 3">
    <name type="scientific">Podospora fimiseda</name>
    <dbReference type="NCBI Taxonomy" id="252190"/>
    <lineage>
        <taxon>Eukaryota</taxon>
        <taxon>Fungi</taxon>
        <taxon>Dikarya</taxon>
        <taxon>Ascomycota</taxon>
        <taxon>Pezizomycotina</taxon>
        <taxon>Sordariomycetes</taxon>
        <taxon>Sordariomycetidae</taxon>
        <taxon>Sordariales</taxon>
        <taxon>Podosporaceae</taxon>
        <taxon>Podospora</taxon>
    </lineage>
</organism>
<dbReference type="GO" id="GO:0000289">
    <property type="term" value="P:nuclear-transcribed mRNA poly(A) tail shortening"/>
    <property type="evidence" value="ECO:0007669"/>
    <property type="project" value="TreeGrafter"/>
</dbReference>
<protein>
    <submittedName>
        <fullName evidence="2">Ribonuclease H-like domain-containing protein</fullName>
    </submittedName>
</protein>
<dbReference type="InterPro" id="IPR012337">
    <property type="entry name" value="RNaseH-like_sf"/>
</dbReference>
<comment type="caution">
    <text evidence="2">The sequence shown here is derived from an EMBL/GenBank/DDBJ whole genome shotgun (WGS) entry which is preliminary data.</text>
</comment>
<dbReference type="GO" id="GO:1990431">
    <property type="term" value="P:priRNA 3'-end processing"/>
    <property type="evidence" value="ECO:0007669"/>
    <property type="project" value="TreeGrafter"/>
</dbReference>
<dbReference type="GO" id="GO:0005634">
    <property type="term" value="C:nucleus"/>
    <property type="evidence" value="ECO:0007669"/>
    <property type="project" value="TreeGrafter"/>
</dbReference>
<dbReference type="Gene3D" id="3.30.420.10">
    <property type="entry name" value="Ribonuclease H-like superfamily/Ribonuclease H"/>
    <property type="match status" value="2"/>
</dbReference>
<dbReference type="GO" id="GO:1990432">
    <property type="term" value="P:siRNA 3'-end processing"/>
    <property type="evidence" value="ECO:0007669"/>
    <property type="project" value="TreeGrafter"/>
</dbReference>
<comment type="similarity">
    <text evidence="1">Belongs to the CAF1 family.</text>
</comment>
<keyword evidence="3" id="KW-1185">Reference proteome</keyword>
<evidence type="ECO:0000313" key="3">
    <source>
        <dbReference type="Proteomes" id="UP001301958"/>
    </source>
</evidence>
<dbReference type="SUPFAM" id="SSF53098">
    <property type="entry name" value="Ribonuclease H-like"/>
    <property type="match status" value="1"/>
</dbReference>
<reference evidence="2" key="2">
    <citation type="submission" date="2023-05" db="EMBL/GenBank/DDBJ databases">
        <authorList>
            <consortium name="Lawrence Berkeley National Laboratory"/>
            <person name="Steindorff A."/>
            <person name="Hensen N."/>
            <person name="Bonometti L."/>
            <person name="Westerberg I."/>
            <person name="Brannstrom I.O."/>
            <person name="Guillou S."/>
            <person name="Cros-Aarteil S."/>
            <person name="Calhoun S."/>
            <person name="Haridas S."/>
            <person name="Kuo A."/>
            <person name="Mondo S."/>
            <person name="Pangilinan J."/>
            <person name="Riley R."/>
            <person name="Labutti K."/>
            <person name="Andreopoulos B."/>
            <person name="Lipzen A."/>
            <person name="Chen C."/>
            <person name="Yanf M."/>
            <person name="Daum C."/>
            <person name="Ng V."/>
            <person name="Clum A."/>
            <person name="Ohm R."/>
            <person name="Martin F."/>
            <person name="Silar P."/>
            <person name="Natvig D."/>
            <person name="Lalanne C."/>
            <person name="Gautier V."/>
            <person name="Ament-Velasquez S.L."/>
            <person name="Kruys A."/>
            <person name="Hutchinson M.I."/>
            <person name="Powell A.J."/>
            <person name="Barry K."/>
            <person name="Miller A.N."/>
            <person name="Grigoriev I.V."/>
            <person name="Debuchy R."/>
            <person name="Gladieux P."/>
            <person name="Thoren M.H."/>
            <person name="Johannesson H."/>
        </authorList>
    </citation>
    <scope>NUCLEOTIDE SEQUENCE</scope>
    <source>
        <strain evidence="2">CBS 990.96</strain>
    </source>
</reference>
<sequence>MDPSASSAKPPPTMDINAHNFWRELPAFLDTICTAEYISYDLEMTGITGEAIQTHPERPHEDAYQMTRSAAQTFQIVQIGMTCFFYDADQKKYKSRTYSIHLTPFFTQSSQDLARLIDRKVTFSYKTFLFLQQHGFSFEKAFVHGVPYLSRIEQLKANERYITYHSENEYGKRDLNSLDVLTKTTCDRAREQIASWIEAYPNSGSYVVIKTSSHQVATEKVKRSLNDALRQLVKTEFPDCYISFHQEEASVYMWDPKQRKEWEHERRTRIQVVSRQTAFLFIFEALVGGHFAGRIDVDLLFPADHSPTITERIEMRKRLQRYEKKRRERPPILVGHNQYFDLCFLYQTFVGNLPPTFAEFKSRAKILWPQLVDTKHMAMELGFGNHVNLSRLHQILSNQKGSFSLESEIIESIDLLSIDAEAASGAAHDAGYDSWMTAMVFGNLVQRALRRSTYDNKCRGRVTRTTVTLNMSCLLSSDTDLPGRKSDIIIKDTTRKLDPFSMVDPFSTKERSSVAGTTSPRGQNINGIKMEAFSQFNNAVNGFRKTGSVIAPSCNSGPCIPKWTEDFAGGQRKNEIWEKYGGKVRIGNAGVLDLSLT</sequence>
<dbReference type="Pfam" id="PF04857">
    <property type="entry name" value="CAF1"/>
    <property type="match status" value="1"/>
</dbReference>